<name>A0A2P5DC01_PARAD</name>
<dbReference type="InterPro" id="IPR003175">
    <property type="entry name" value="CDI_dom"/>
</dbReference>
<protein>
    <submittedName>
        <fullName evidence="7">Cyclin-dependent kinase inhibitor</fullName>
    </submittedName>
</protein>
<evidence type="ECO:0000256" key="1">
    <source>
        <dbReference type="ARBA" id="ARBA00004642"/>
    </source>
</evidence>
<dbReference type="Proteomes" id="UP000237105">
    <property type="component" value="Unassembled WGS sequence"/>
</dbReference>
<dbReference type="GO" id="GO:0005654">
    <property type="term" value="C:nucleoplasm"/>
    <property type="evidence" value="ECO:0007669"/>
    <property type="project" value="UniProtKB-SubCell"/>
</dbReference>
<keyword evidence="8" id="KW-1185">Reference proteome</keyword>
<evidence type="ECO:0000259" key="6">
    <source>
        <dbReference type="Pfam" id="PF02234"/>
    </source>
</evidence>
<accession>A0A2P5DC01</accession>
<dbReference type="Pfam" id="PF02234">
    <property type="entry name" value="CDI"/>
    <property type="match status" value="1"/>
</dbReference>
<proteinExistence type="inferred from homology"/>
<evidence type="ECO:0000256" key="2">
    <source>
        <dbReference type="ARBA" id="ARBA00010274"/>
    </source>
</evidence>
<dbReference type="PANTHER" id="PTHR46776">
    <property type="entry name" value="CYCLIN-DEPENDENT KINASE INHIBITOR 4-RELATED"/>
    <property type="match status" value="1"/>
</dbReference>
<evidence type="ECO:0000256" key="3">
    <source>
        <dbReference type="ARBA" id="ARBA00023013"/>
    </source>
</evidence>
<gene>
    <name evidence="7" type="ORF">PanWU01x14_078230</name>
</gene>
<dbReference type="STRING" id="3476.A0A2P5DC01"/>
<keyword evidence="3" id="KW-0649">Protein kinase inhibitor</keyword>
<dbReference type="GO" id="GO:0004861">
    <property type="term" value="F:cyclin-dependent protein serine/threonine kinase inhibitor activity"/>
    <property type="evidence" value="ECO:0007669"/>
    <property type="project" value="InterPro"/>
</dbReference>
<dbReference type="PIRSF" id="PIRSF017811">
    <property type="entry name" value="CDK_inhib_pln"/>
    <property type="match status" value="1"/>
</dbReference>
<evidence type="ECO:0000256" key="5">
    <source>
        <dbReference type="SAM" id="MobiDB-lite"/>
    </source>
</evidence>
<dbReference type="GO" id="GO:0051726">
    <property type="term" value="P:regulation of cell cycle"/>
    <property type="evidence" value="ECO:0007669"/>
    <property type="project" value="InterPro"/>
</dbReference>
<feature type="region of interest" description="Disordered" evidence="5">
    <location>
        <begin position="172"/>
        <end position="196"/>
    </location>
</feature>
<comment type="similarity">
    <text evidence="2">Belongs to the CDI family. ICK/KRP subfamily.</text>
</comment>
<comment type="subcellular location">
    <subcellularLocation>
        <location evidence="1">Nucleus</location>
        <location evidence="1">Nucleoplasm</location>
    </subcellularLocation>
</comment>
<sequence length="248" mass="28091">MGKYIKKSKMTGEVSVMEVSLSPQCTLGVRTRARTLALQRQQQHQQKPNPDESPFSYLELRSRRLEKPPLLKRTHQNQVSPPRTRGCCGENPSPNLGWLDSSFRVRSVDSGLGLGLGLAGSVAEEAMAFKGGETENGNDLGLEASFGENNFDFEGRDRSTRESTPCSLIRESDTLRTPGSTTRRRSSTETNQRVRNDMQRSIPTAHEMDEFFTFAEQQQQRIFIEKYNFDIMNDSPLPGRYEWVQVLP</sequence>
<dbReference type="Gene3D" id="4.10.365.10">
    <property type="entry name" value="p27"/>
    <property type="match status" value="1"/>
</dbReference>
<keyword evidence="4" id="KW-0131">Cell cycle</keyword>
<reference evidence="8" key="1">
    <citation type="submission" date="2016-06" db="EMBL/GenBank/DDBJ databases">
        <title>Parallel loss of symbiosis genes in relatives of nitrogen-fixing non-legume Parasponia.</title>
        <authorList>
            <person name="Van Velzen R."/>
            <person name="Holmer R."/>
            <person name="Bu F."/>
            <person name="Rutten L."/>
            <person name="Van Zeijl A."/>
            <person name="Liu W."/>
            <person name="Santuari L."/>
            <person name="Cao Q."/>
            <person name="Sharma T."/>
            <person name="Shen D."/>
            <person name="Roswanjaya Y."/>
            <person name="Wardhani T."/>
            <person name="Kalhor M.S."/>
            <person name="Jansen J."/>
            <person name="Van den Hoogen J."/>
            <person name="Gungor B."/>
            <person name="Hartog M."/>
            <person name="Hontelez J."/>
            <person name="Verver J."/>
            <person name="Yang W.-C."/>
            <person name="Schijlen E."/>
            <person name="Repin R."/>
            <person name="Schilthuizen M."/>
            <person name="Schranz E."/>
            <person name="Heidstra R."/>
            <person name="Miyata K."/>
            <person name="Fedorova E."/>
            <person name="Kohlen W."/>
            <person name="Bisseling T."/>
            <person name="Smit S."/>
            <person name="Geurts R."/>
        </authorList>
    </citation>
    <scope>NUCLEOTIDE SEQUENCE [LARGE SCALE GENOMIC DNA]</scope>
    <source>
        <strain evidence="8">cv. WU1-14</strain>
    </source>
</reference>
<dbReference type="EMBL" id="JXTB01000048">
    <property type="protein sequence ID" value="PON70797.1"/>
    <property type="molecule type" value="Genomic_DNA"/>
</dbReference>
<evidence type="ECO:0000256" key="4">
    <source>
        <dbReference type="ARBA" id="ARBA00023306"/>
    </source>
</evidence>
<dbReference type="AlphaFoldDB" id="A0A2P5DC01"/>
<feature type="domain" description="Cyclin-dependent kinase inhibitor" evidence="6">
    <location>
        <begin position="201"/>
        <end position="246"/>
    </location>
</feature>
<dbReference type="OrthoDB" id="6373236at2759"/>
<dbReference type="InterPro" id="IPR044275">
    <property type="entry name" value="KRP"/>
</dbReference>
<dbReference type="InterPro" id="IPR044898">
    <property type="entry name" value="CDI_dom_sf"/>
</dbReference>
<evidence type="ECO:0000313" key="8">
    <source>
        <dbReference type="Proteomes" id="UP000237105"/>
    </source>
</evidence>
<evidence type="ECO:0000313" key="7">
    <source>
        <dbReference type="EMBL" id="PON70797.1"/>
    </source>
</evidence>
<organism evidence="7 8">
    <name type="scientific">Parasponia andersonii</name>
    <name type="common">Sponia andersonii</name>
    <dbReference type="NCBI Taxonomy" id="3476"/>
    <lineage>
        <taxon>Eukaryota</taxon>
        <taxon>Viridiplantae</taxon>
        <taxon>Streptophyta</taxon>
        <taxon>Embryophyta</taxon>
        <taxon>Tracheophyta</taxon>
        <taxon>Spermatophyta</taxon>
        <taxon>Magnoliopsida</taxon>
        <taxon>eudicotyledons</taxon>
        <taxon>Gunneridae</taxon>
        <taxon>Pentapetalae</taxon>
        <taxon>rosids</taxon>
        <taxon>fabids</taxon>
        <taxon>Rosales</taxon>
        <taxon>Cannabaceae</taxon>
        <taxon>Parasponia</taxon>
    </lineage>
</organism>
<comment type="caution">
    <text evidence="7">The sequence shown here is derived from an EMBL/GenBank/DDBJ whole genome shotgun (WGS) entry which is preliminary data.</text>
</comment>